<dbReference type="SUPFAM" id="SSF50978">
    <property type="entry name" value="WD40 repeat-like"/>
    <property type="match status" value="1"/>
</dbReference>
<keyword evidence="2 4" id="KW-0479">Metal-binding</keyword>
<evidence type="ECO:0000256" key="3">
    <source>
        <dbReference type="ARBA" id="ARBA00022833"/>
    </source>
</evidence>
<dbReference type="GeneID" id="119740815"/>
<evidence type="ECO:0000256" key="6">
    <source>
        <dbReference type="SAM" id="MobiDB-lite"/>
    </source>
</evidence>
<dbReference type="InterPro" id="IPR025941">
    <property type="entry name" value="Vps8_central_dom"/>
</dbReference>
<dbReference type="Pfam" id="PF23410">
    <property type="entry name" value="Beta-prop_VPS8"/>
    <property type="match status" value="1"/>
</dbReference>
<dbReference type="InterPro" id="IPR001680">
    <property type="entry name" value="WD40_rpt"/>
</dbReference>
<dbReference type="InterPro" id="IPR001841">
    <property type="entry name" value="Znf_RING"/>
</dbReference>
<dbReference type="Gene3D" id="2.130.10.10">
    <property type="entry name" value="YVTN repeat-like/Quinoprotein amine dehydrogenase"/>
    <property type="match status" value="1"/>
</dbReference>
<dbReference type="InterPro" id="IPR013083">
    <property type="entry name" value="Znf_RING/FYVE/PHD"/>
</dbReference>
<dbReference type="PANTHER" id="PTHR12616:SF8">
    <property type="entry name" value="VACUOLAR PROTEIN SORTING-ASSOCIATED PROTEIN 8 HOMOLOG"/>
    <property type="match status" value="1"/>
</dbReference>
<dbReference type="Pfam" id="PF25066">
    <property type="entry name" value="TPR_VPS8_2"/>
    <property type="match status" value="1"/>
</dbReference>
<comment type="similarity">
    <text evidence="1">Belongs to the VPS8 family.</text>
</comment>
<feature type="region of interest" description="Disordered" evidence="6">
    <location>
        <begin position="1"/>
        <end position="22"/>
    </location>
</feature>
<dbReference type="InterPro" id="IPR056939">
    <property type="entry name" value="Znf_RING_Vps8"/>
</dbReference>
<dbReference type="OrthoDB" id="289913at2759"/>
<evidence type="ECO:0000256" key="4">
    <source>
        <dbReference type="PROSITE-ProRule" id="PRU00175"/>
    </source>
</evidence>
<feature type="region of interest" description="Disordered" evidence="6">
    <location>
        <begin position="76"/>
        <end position="100"/>
    </location>
</feature>
<dbReference type="Pfam" id="PF23556">
    <property type="entry name" value="TPR_Vps41"/>
    <property type="match status" value="1"/>
</dbReference>
<evidence type="ECO:0000256" key="5">
    <source>
        <dbReference type="PROSITE-ProRule" id="PRU00221"/>
    </source>
</evidence>
<feature type="repeat" description="WD" evidence="5">
    <location>
        <begin position="171"/>
        <end position="212"/>
    </location>
</feature>
<dbReference type="Gene3D" id="3.30.40.10">
    <property type="entry name" value="Zinc/RING finger domain, C3HC4 (zinc finger)"/>
    <property type="match status" value="1"/>
</dbReference>
<keyword evidence="5" id="KW-0853">WD repeat</keyword>
<dbReference type="Proteomes" id="UP000887568">
    <property type="component" value="Unplaced"/>
</dbReference>
<dbReference type="GO" id="GO:0034058">
    <property type="term" value="P:endosomal vesicle fusion"/>
    <property type="evidence" value="ECO:0007669"/>
    <property type="project" value="TreeGrafter"/>
</dbReference>
<evidence type="ECO:0000256" key="2">
    <source>
        <dbReference type="ARBA" id="ARBA00022771"/>
    </source>
</evidence>
<dbReference type="RefSeq" id="XP_038072180.1">
    <property type="nucleotide sequence ID" value="XM_038216252.1"/>
</dbReference>
<keyword evidence="2 4" id="KW-0863">Zinc-finger</keyword>
<dbReference type="Pfam" id="PF23412">
    <property type="entry name" value="zf_RING_Vps8"/>
    <property type="match status" value="1"/>
</dbReference>
<dbReference type="SMART" id="SM00184">
    <property type="entry name" value="RING"/>
    <property type="match status" value="1"/>
</dbReference>
<evidence type="ECO:0000313" key="8">
    <source>
        <dbReference type="EnsemblMetazoa" id="XP_038072180.1"/>
    </source>
</evidence>
<evidence type="ECO:0000256" key="1">
    <source>
        <dbReference type="ARBA" id="ARBA00009422"/>
    </source>
</evidence>
<keyword evidence="3" id="KW-0862">Zinc</keyword>
<dbReference type="EnsemblMetazoa" id="XM_038216252.1">
    <property type="protein sequence ID" value="XP_038072180.1"/>
    <property type="gene ID" value="LOC119740815"/>
</dbReference>
<dbReference type="SUPFAM" id="SSF57850">
    <property type="entry name" value="RING/U-box"/>
    <property type="match status" value="1"/>
</dbReference>
<dbReference type="CTD" id="23355"/>
<feature type="domain" description="RING-type" evidence="7">
    <location>
        <begin position="1253"/>
        <end position="1303"/>
    </location>
</feature>
<dbReference type="InterPro" id="IPR036322">
    <property type="entry name" value="WD40_repeat_dom_sf"/>
</dbReference>
<dbReference type="InterPro" id="IPR059070">
    <property type="entry name" value="TPR_VPS8_2"/>
</dbReference>
<dbReference type="PANTHER" id="PTHR12616">
    <property type="entry name" value="VACUOLAR PROTEIN SORTING VPS41"/>
    <property type="match status" value="1"/>
</dbReference>
<protein>
    <recommendedName>
        <fullName evidence="7">RING-type domain-containing protein</fullName>
    </recommendedName>
</protein>
<dbReference type="PROSITE" id="PS50089">
    <property type="entry name" value="ZF_RING_2"/>
    <property type="match status" value="1"/>
</dbReference>
<keyword evidence="9" id="KW-1185">Reference proteome</keyword>
<dbReference type="GO" id="GO:0030897">
    <property type="term" value="C:HOPS complex"/>
    <property type="evidence" value="ECO:0007669"/>
    <property type="project" value="TreeGrafter"/>
</dbReference>
<dbReference type="InterPro" id="IPR045111">
    <property type="entry name" value="Vps41/Vps8"/>
</dbReference>
<evidence type="ECO:0000313" key="9">
    <source>
        <dbReference type="Proteomes" id="UP000887568"/>
    </source>
</evidence>
<accession>A0A914B8M5</accession>
<sequence length="1421" mass="159032">MAETTADSKNGSDRTSASMENFTNLEVDLSLDDITIDDDEFDIPELETAPTLDSILNENDEPFDVDAPSMSLFSQASDATAPVSEPNTPSKSPHKLNRKKSVQYPVHGSIIRHVVLKKISSQLMSASDRVQAGSPTAMAISQYIAVGTSHGLILVFDPEQVLKWCLGSTALGTQYGAVSALGINNDCSRLLAGFARGQITMWDLTNGKLLRTITDAHPPGSAVLHIQFSDDPTMAICSDSGGSVFEMSFKRVMGMRTCESRCLFSGSRGEMATIAPLHMNTIMQHPMKDMALLAMATLSKIFLVSVRPKLTVLFTKQLKGDPTTLPLLAWQFAIIQSSDVTRVVDPVLAFARTDVIHFHQVLYNDEGMVKVLPLQSINLPYNLIALHWFNSKTLVTVDTTERLHLVDVRTEEELEVLDLVDIELVYSSSHFKSLATGGNVSKAMALAGERACYQSVASHKGQLVILGTKSLHVMTTRAWNERIEILVKDDKYKAALALAHSFYNGKAGAVVGLYGNSGERRQTVAQKILDLLFTYVDVSMKHGPMRGAIHLLEEHFQRVVPVCVDYCQLLGRKDILFGPIYDRFQQDSIAKGVFLECLEPYILNDTLTSITPAVMQDFVDHYKTRMMIHNVEACIVHMDIASLDIHQVVSLCWSHGLYDAIIYVYNKGMNDYITPLEDLLKVLGQAVRSGKQLTDQQIKLGNKLLVYISCCLAGRAYPLGDIPSHLAKSVKEGVWKCLTALHTKEANEEEHVYPSLRTLLHFDTREFLNVLALAFEEPEFASQGSSYAAGLQSKQRIVDILLQVMVESVGFSPAQVGCLFTFLARQMARNDNNIVVNRLLFEQVLEFLSNPDDETRHEEREQALLQLVNAGGLEQVDQQKLLRLAEGAKFYRVTELLYEKRRQFDKILLCYLRDPSRKFAVFTYINDVMMESNYTEPEKDAVQNEALENLQDLVAIDCKETAQLVLKIFSSSLEEVIDRLEDRPRLQYDFLLGVFEYRDATSTALAPKESKFDPYLHEKYIDLMCRFNPISVHHYIRNVEGYRLEETLQIVRRHKIADATAYLLEMAGDIQGAFSIMLESLSNNIRNLSESMEADKAADKAKNPSVSICSLQAGLMVIIQLCQRNSAKLDEPDREALWFPLLDLMMASQRKLRSSLTDDHFEAFKDLTRHVLNSMMGYIALPSVLQKIMQDPTYSTGKFGEIKELILGMLDTYNYEKTLLRTTNNLLDHDLYWSLHNLTQAVNRGLIPRKEACFICNRSFAKISEDETVVVFSCGHTYHTSCLHTSGCSSMIEGKQHWMCYQCYSTRRTGKARMLNMRKSQHFASVAAGKGTTDRAVVKKGGGAAGATAGASEKAVQLDPEQIASMDLLRKRLEGPSKLAVLCEVVRSYRDKPATKGAVRSDSLLLSDEFKLRLIPPPSDQ</sequence>
<dbReference type="OMA" id="NQLFFHQ"/>
<proteinExistence type="inferred from homology"/>
<dbReference type="GO" id="GO:0008270">
    <property type="term" value="F:zinc ion binding"/>
    <property type="evidence" value="ECO:0007669"/>
    <property type="project" value="UniProtKB-KW"/>
</dbReference>
<dbReference type="GO" id="GO:0033263">
    <property type="term" value="C:CORVET complex"/>
    <property type="evidence" value="ECO:0007669"/>
    <property type="project" value="TreeGrafter"/>
</dbReference>
<dbReference type="InterPro" id="IPR015943">
    <property type="entry name" value="WD40/YVTN_repeat-like_dom_sf"/>
</dbReference>
<name>A0A914B8M5_PATMI</name>
<dbReference type="CDD" id="cd16687">
    <property type="entry name" value="RING-H2_Vps8"/>
    <property type="match status" value="1"/>
</dbReference>
<reference evidence="8" key="1">
    <citation type="submission" date="2022-11" db="UniProtKB">
        <authorList>
            <consortium name="EnsemblMetazoa"/>
        </authorList>
    </citation>
    <scope>IDENTIFICATION</scope>
</reference>
<dbReference type="Pfam" id="PF12816">
    <property type="entry name" value="TPR_Vps8"/>
    <property type="match status" value="1"/>
</dbReference>
<dbReference type="GO" id="GO:0006623">
    <property type="term" value="P:protein targeting to vacuole"/>
    <property type="evidence" value="ECO:0007669"/>
    <property type="project" value="InterPro"/>
</dbReference>
<dbReference type="GO" id="GO:0005769">
    <property type="term" value="C:early endosome"/>
    <property type="evidence" value="ECO:0007669"/>
    <property type="project" value="TreeGrafter"/>
</dbReference>
<evidence type="ECO:0000259" key="7">
    <source>
        <dbReference type="PROSITE" id="PS50089"/>
    </source>
</evidence>
<dbReference type="PROSITE" id="PS50082">
    <property type="entry name" value="WD_REPEATS_2"/>
    <property type="match status" value="1"/>
</dbReference>
<dbReference type="GO" id="GO:0005770">
    <property type="term" value="C:late endosome"/>
    <property type="evidence" value="ECO:0007669"/>
    <property type="project" value="TreeGrafter"/>
</dbReference>
<organism evidence="8 9">
    <name type="scientific">Patiria miniata</name>
    <name type="common">Bat star</name>
    <name type="synonym">Asterina miniata</name>
    <dbReference type="NCBI Taxonomy" id="46514"/>
    <lineage>
        <taxon>Eukaryota</taxon>
        <taxon>Metazoa</taxon>
        <taxon>Echinodermata</taxon>
        <taxon>Eleutherozoa</taxon>
        <taxon>Asterozoa</taxon>
        <taxon>Asteroidea</taxon>
        <taxon>Valvatacea</taxon>
        <taxon>Valvatida</taxon>
        <taxon>Asterinidae</taxon>
        <taxon>Patiria</taxon>
    </lineage>
</organism>